<evidence type="ECO:0000313" key="4">
    <source>
        <dbReference type="Proteomes" id="UP000002051"/>
    </source>
</evidence>
<protein>
    <submittedName>
        <fullName evidence="2">Transmembrane protein, putative</fullName>
    </submittedName>
</protein>
<dbReference type="Proteomes" id="UP000002051">
    <property type="component" value="Chromosome 3"/>
</dbReference>
<dbReference type="HOGENOM" id="CLU_2658196_0_0_1"/>
<proteinExistence type="predicted"/>
<keyword evidence="4" id="KW-1185">Reference proteome</keyword>
<reference evidence="3" key="3">
    <citation type="submission" date="2015-04" db="UniProtKB">
        <authorList>
            <consortium name="EnsemblPlants"/>
        </authorList>
    </citation>
    <scope>IDENTIFICATION</scope>
    <source>
        <strain evidence="3">cv. Jemalong A17</strain>
    </source>
</reference>
<gene>
    <name evidence="2" type="ordered locus">MTR_3g068190</name>
</gene>
<dbReference type="AlphaFoldDB" id="A0A072UZ86"/>
<reference evidence="2 4" key="2">
    <citation type="journal article" date="2014" name="BMC Genomics">
        <title>An improved genome release (version Mt4.0) for the model legume Medicago truncatula.</title>
        <authorList>
            <person name="Tang H."/>
            <person name="Krishnakumar V."/>
            <person name="Bidwell S."/>
            <person name="Rosen B."/>
            <person name="Chan A."/>
            <person name="Zhou S."/>
            <person name="Gentzbittel L."/>
            <person name="Childs K.L."/>
            <person name="Yandell M."/>
            <person name="Gundlach H."/>
            <person name="Mayer K.F."/>
            <person name="Schwartz D.C."/>
            <person name="Town C.D."/>
        </authorList>
    </citation>
    <scope>GENOME REANNOTATION</scope>
    <source>
        <strain evidence="2">A17</strain>
        <strain evidence="3 4">cv. Jemalong A17</strain>
    </source>
</reference>
<keyword evidence="1" id="KW-0472">Membrane</keyword>
<evidence type="ECO:0000313" key="3">
    <source>
        <dbReference type="EnsemblPlants" id="KEH34756"/>
    </source>
</evidence>
<dbReference type="EMBL" id="CM001219">
    <property type="protein sequence ID" value="KEH34756.1"/>
    <property type="molecule type" value="Genomic_DNA"/>
</dbReference>
<accession>A0A072UZ86</accession>
<name>A0A072UZ86_MEDTR</name>
<sequence length="76" mass="8864">MKKKKSMLPEFGTLRSKRTRIHLVWTLPLYSLSTLPHNLNFSVFLPKPATLIHGVQKFWELTLMNKGMDDLRLSNP</sequence>
<evidence type="ECO:0000313" key="2">
    <source>
        <dbReference type="EMBL" id="KEH34756.1"/>
    </source>
</evidence>
<feature type="transmembrane region" description="Helical" evidence="1">
    <location>
        <begin position="21"/>
        <end position="39"/>
    </location>
</feature>
<keyword evidence="1 2" id="KW-0812">Transmembrane</keyword>
<dbReference type="EnsemblPlants" id="KEH34756">
    <property type="protein sequence ID" value="KEH34756"/>
    <property type="gene ID" value="MTR_3g068190"/>
</dbReference>
<reference evidence="2 4" key="1">
    <citation type="journal article" date="2011" name="Nature">
        <title>The Medicago genome provides insight into the evolution of rhizobial symbioses.</title>
        <authorList>
            <person name="Young N.D."/>
            <person name="Debelle F."/>
            <person name="Oldroyd G.E."/>
            <person name="Geurts R."/>
            <person name="Cannon S.B."/>
            <person name="Udvardi M.K."/>
            <person name="Benedito V.A."/>
            <person name="Mayer K.F."/>
            <person name="Gouzy J."/>
            <person name="Schoof H."/>
            <person name="Van de Peer Y."/>
            <person name="Proost S."/>
            <person name="Cook D.R."/>
            <person name="Meyers B.C."/>
            <person name="Spannagl M."/>
            <person name="Cheung F."/>
            <person name="De Mita S."/>
            <person name="Krishnakumar V."/>
            <person name="Gundlach H."/>
            <person name="Zhou S."/>
            <person name="Mudge J."/>
            <person name="Bharti A.K."/>
            <person name="Murray J.D."/>
            <person name="Naoumkina M.A."/>
            <person name="Rosen B."/>
            <person name="Silverstein K.A."/>
            <person name="Tang H."/>
            <person name="Rombauts S."/>
            <person name="Zhao P.X."/>
            <person name="Zhou P."/>
            <person name="Barbe V."/>
            <person name="Bardou P."/>
            <person name="Bechner M."/>
            <person name="Bellec A."/>
            <person name="Berger A."/>
            <person name="Berges H."/>
            <person name="Bidwell S."/>
            <person name="Bisseling T."/>
            <person name="Choisne N."/>
            <person name="Couloux A."/>
            <person name="Denny R."/>
            <person name="Deshpande S."/>
            <person name="Dai X."/>
            <person name="Doyle J.J."/>
            <person name="Dudez A.M."/>
            <person name="Farmer A.D."/>
            <person name="Fouteau S."/>
            <person name="Franken C."/>
            <person name="Gibelin C."/>
            <person name="Gish J."/>
            <person name="Goldstein S."/>
            <person name="Gonzalez A.J."/>
            <person name="Green P.J."/>
            <person name="Hallab A."/>
            <person name="Hartog M."/>
            <person name="Hua A."/>
            <person name="Humphray S.J."/>
            <person name="Jeong D.H."/>
            <person name="Jing Y."/>
            <person name="Jocker A."/>
            <person name="Kenton S.M."/>
            <person name="Kim D.J."/>
            <person name="Klee K."/>
            <person name="Lai H."/>
            <person name="Lang C."/>
            <person name="Lin S."/>
            <person name="Macmil S.L."/>
            <person name="Magdelenat G."/>
            <person name="Matthews L."/>
            <person name="McCorrison J."/>
            <person name="Monaghan E.L."/>
            <person name="Mun J.H."/>
            <person name="Najar F.Z."/>
            <person name="Nicholson C."/>
            <person name="Noirot C."/>
            <person name="O'Bleness M."/>
            <person name="Paule C.R."/>
            <person name="Poulain J."/>
            <person name="Prion F."/>
            <person name="Qin B."/>
            <person name="Qu C."/>
            <person name="Retzel E.F."/>
            <person name="Riddle C."/>
            <person name="Sallet E."/>
            <person name="Samain S."/>
            <person name="Samson N."/>
            <person name="Sanders I."/>
            <person name="Saurat O."/>
            <person name="Scarpelli C."/>
            <person name="Schiex T."/>
            <person name="Segurens B."/>
            <person name="Severin A.J."/>
            <person name="Sherrier D.J."/>
            <person name="Shi R."/>
            <person name="Sims S."/>
            <person name="Singer S.R."/>
            <person name="Sinharoy S."/>
            <person name="Sterck L."/>
            <person name="Viollet A."/>
            <person name="Wang B.B."/>
            <person name="Wang K."/>
            <person name="Wang M."/>
            <person name="Wang X."/>
            <person name="Warfsmann J."/>
            <person name="Weissenbach J."/>
            <person name="White D.D."/>
            <person name="White J.D."/>
            <person name="Wiley G.B."/>
            <person name="Wincker P."/>
            <person name="Xing Y."/>
            <person name="Yang L."/>
            <person name="Yao Z."/>
            <person name="Ying F."/>
            <person name="Zhai J."/>
            <person name="Zhou L."/>
            <person name="Zuber A."/>
            <person name="Denarie J."/>
            <person name="Dixon R.A."/>
            <person name="May G.D."/>
            <person name="Schwartz D.C."/>
            <person name="Rogers J."/>
            <person name="Quetier F."/>
            <person name="Town C.D."/>
            <person name="Roe B.A."/>
        </authorList>
    </citation>
    <scope>NUCLEOTIDE SEQUENCE [LARGE SCALE GENOMIC DNA]</scope>
    <source>
        <strain evidence="2">A17</strain>
        <strain evidence="3 4">cv. Jemalong A17</strain>
    </source>
</reference>
<keyword evidence="1" id="KW-1133">Transmembrane helix</keyword>
<evidence type="ECO:0000256" key="1">
    <source>
        <dbReference type="SAM" id="Phobius"/>
    </source>
</evidence>
<organism evidence="2 4">
    <name type="scientific">Medicago truncatula</name>
    <name type="common">Barrel medic</name>
    <name type="synonym">Medicago tribuloides</name>
    <dbReference type="NCBI Taxonomy" id="3880"/>
    <lineage>
        <taxon>Eukaryota</taxon>
        <taxon>Viridiplantae</taxon>
        <taxon>Streptophyta</taxon>
        <taxon>Embryophyta</taxon>
        <taxon>Tracheophyta</taxon>
        <taxon>Spermatophyta</taxon>
        <taxon>Magnoliopsida</taxon>
        <taxon>eudicotyledons</taxon>
        <taxon>Gunneridae</taxon>
        <taxon>Pentapetalae</taxon>
        <taxon>rosids</taxon>
        <taxon>fabids</taxon>
        <taxon>Fabales</taxon>
        <taxon>Fabaceae</taxon>
        <taxon>Papilionoideae</taxon>
        <taxon>50 kb inversion clade</taxon>
        <taxon>NPAAA clade</taxon>
        <taxon>Hologalegina</taxon>
        <taxon>IRL clade</taxon>
        <taxon>Trifolieae</taxon>
        <taxon>Medicago</taxon>
    </lineage>
</organism>